<dbReference type="AlphaFoldDB" id="A0A922EUE4"/>
<evidence type="ECO:0000256" key="2">
    <source>
        <dbReference type="SAM" id="MobiDB-lite"/>
    </source>
</evidence>
<dbReference type="GO" id="GO:0003723">
    <property type="term" value="F:RNA binding"/>
    <property type="evidence" value="ECO:0007669"/>
    <property type="project" value="UniProtKB-UniRule"/>
</dbReference>
<evidence type="ECO:0000259" key="3">
    <source>
        <dbReference type="PROSITE" id="PS50102"/>
    </source>
</evidence>
<feature type="domain" description="RRM" evidence="3">
    <location>
        <begin position="218"/>
        <end position="305"/>
    </location>
</feature>
<comment type="caution">
    <text evidence="4">The sequence shown here is derived from an EMBL/GenBank/DDBJ whole genome shotgun (WGS) entry which is preliminary data.</text>
</comment>
<dbReference type="PROSITE" id="PS50102">
    <property type="entry name" value="RRM"/>
    <property type="match status" value="1"/>
</dbReference>
<evidence type="ECO:0000313" key="5">
    <source>
        <dbReference type="Proteomes" id="UP000811246"/>
    </source>
</evidence>
<dbReference type="CDD" id="cd00590">
    <property type="entry name" value="RRM_SF"/>
    <property type="match status" value="1"/>
</dbReference>
<accession>A0A922EUE4</accession>
<gene>
    <name evidence="4" type="ORF">I3842_06G075700</name>
</gene>
<feature type="region of interest" description="Disordered" evidence="2">
    <location>
        <begin position="418"/>
        <end position="446"/>
    </location>
</feature>
<dbReference type="InterPro" id="IPR000504">
    <property type="entry name" value="RRM_dom"/>
</dbReference>
<dbReference type="Proteomes" id="UP000811246">
    <property type="component" value="Chromosome 6"/>
</dbReference>
<evidence type="ECO:0000256" key="1">
    <source>
        <dbReference type="PROSITE-ProRule" id="PRU00176"/>
    </source>
</evidence>
<evidence type="ECO:0000313" key="4">
    <source>
        <dbReference type="EMBL" id="KAG6708326.1"/>
    </source>
</evidence>
<protein>
    <recommendedName>
        <fullName evidence="3">RRM domain-containing protein</fullName>
    </recommendedName>
</protein>
<dbReference type="PANTHER" id="PTHR37200">
    <property type="entry name" value="RNA-BINDING (RRM/RBD/RNP MOTIFS) FAMILY PROTEIN"/>
    <property type="match status" value="1"/>
</dbReference>
<feature type="region of interest" description="Disordered" evidence="2">
    <location>
        <begin position="108"/>
        <end position="140"/>
    </location>
</feature>
<keyword evidence="1" id="KW-0694">RNA-binding</keyword>
<dbReference type="PANTHER" id="PTHR37200:SF1">
    <property type="entry name" value="RNA-BINDING (RRM_RBD_RNP MOTIFS) FAMILY PROTEIN"/>
    <property type="match status" value="1"/>
</dbReference>
<feature type="compositionally biased region" description="Polar residues" evidence="2">
    <location>
        <begin position="306"/>
        <end position="323"/>
    </location>
</feature>
<proteinExistence type="predicted"/>
<name>A0A922EUE4_CARIL</name>
<feature type="region of interest" description="Disordered" evidence="2">
    <location>
        <begin position="305"/>
        <end position="325"/>
    </location>
</feature>
<reference evidence="4" key="1">
    <citation type="submission" date="2021-01" db="EMBL/GenBank/DDBJ databases">
        <authorList>
            <person name="Lovell J.T."/>
            <person name="Bentley N."/>
            <person name="Bhattarai G."/>
            <person name="Jenkins J.W."/>
            <person name="Sreedasyam A."/>
            <person name="Alarcon Y."/>
            <person name="Bock C."/>
            <person name="Boston L."/>
            <person name="Carlson J."/>
            <person name="Cervantes K."/>
            <person name="Clermont K."/>
            <person name="Krom N."/>
            <person name="Kubenka K."/>
            <person name="Mamidi S."/>
            <person name="Mattison C."/>
            <person name="Monteros M."/>
            <person name="Pisani C."/>
            <person name="Plott C."/>
            <person name="Rajasekar S."/>
            <person name="Rhein H.S."/>
            <person name="Rohla C."/>
            <person name="Song M."/>
            <person name="Hilaire R.S."/>
            <person name="Shu S."/>
            <person name="Wells L."/>
            <person name="Wang X."/>
            <person name="Webber J."/>
            <person name="Heerema R.J."/>
            <person name="Klein P."/>
            <person name="Conner P."/>
            <person name="Grauke L."/>
            <person name="Grimwood J."/>
            <person name="Schmutz J."/>
            <person name="Randall J.J."/>
        </authorList>
    </citation>
    <scope>NUCLEOTIDE SEQUENCE</scope>
    <source>
        <tissue evidence="4">Leaf</tissue>
    </source>
</reference>
<organism evidence="4 5">
    <name type="scientific">Carya illinoinensis</name>
    <name type="common">Pecan</name>
    <dbReference type="NCBI Taxonomy" id="32201"/>
    <lineage>
        <taxon>Eukaryota</taxon>
        <taxon>Viridiplantae</taxon>
        <taxon>Streptophyta</taxon>
        <taxon>Embryophyta</taxon>
        <taxon>Tracheophyta</taxon>
        <taxon>Spermatophyta</taxon>
        <taxon>Magnoliopsida</taxon>
        <taxon>eudicotyledons</taxon>
        <taxon>Gunneridae</taxon>
        <taxon>Pentapetalae</taxon>
        <taxon>rosids</taxon>
        <taxon>fabids</taxon>
        <taxon>Fagales</taxon>
        <taxon>Juglandaceae</taxon>
        <taxon>Carya</taxon>
    </lineage>
</organism>
<dbReference type="EMBL" id="CM031830">
    <property type="protein sequence ID" value="KAG6708326.1"/>
    <property type="molecule type" value="Genomic_DNA"/>
</dbReference>
<feature type="compositionally biased region" description="Acidic residues" evidence="2">
    <location>
        <begin position="111"/>
        <end position="140"/>
    </location>
</feature>
<sequence>MSRRGSTLVRVTKMVSHGVIRPPWNSTPSLALHCTPTTLLSFPTKNQLTLVSNTCSSSSLYSVFCGNHSSIFSLPQPHLYFRVICERRRFGLGGRALSDRGKVGIGLPEMDGFDDVEEEDAFDDNDDDMEEGEGEDEDEDEVLVPFENMRQWLKNKPRGFGDGKVYDTSIEDKLLEEMEQSKQAQATNVMKLKNDPIKPNSVKDTQKKIAPEVVPSGIRVRVVNLPKKRNIDRDLKSAFRGTPGLLNIIPAVSGNRKTRDPVCKGFAFVDFRSEEDATRFVQIFSSQSIMFGKIQKQIKCDIMNPRSPSSSHVQSTTISNSASELRVPDFEGYQTDSNMDDSSLDSWEQITSDESDNLDNKLIGANVGDIKEDLELIRAMTLNSDDSMEARTDPLAHSFSSKIERIPAPEKQLLAEGKRENVSEKKVHVKAKVPAKKPVAKEKREKVPKLAIPGSARRLKIKEKAVLTDVFSKYGAQDAFASKEGS</sequence>